<dbReference type="AlphaFoldDB" id="A0A0K9PKV9"/>
<evidence type="ECO:0000259" key="9">
    <source>
        <dbReference type="Pfam" id="PF00909"/>
    </source>
</evidence>
<dbReference type="PANTHER" id="PTHR11730:SF6">
    <property type="entry name" value="AMMONIUM TRANSPORTER"/>
    <property type="match status" value="1"/>
</dbReference>
<evidence type="ECO:0000256" key="2">
    <source>
        <dbReference type="ARBA" id="ARBA00005887"/>
    </source>
</evidence>
<comment type="caution">
    <text evidence="10">The sequence shown here is derived from an EMBL/GenBank/DDBJ whole genome shotgun (WGS) entry which is preliminary data.</text>
</comment>
<feature type="domain" description="Ammonium transporter AmtB-like" evidence="9">
    <location>
        <begin position="6"/>
        <end position="55"/>
    </location>
</feature>
<keyword evidence="3" id="KW-0813">Transport</keyword>
<evidence type="ECO:0000313" key="10">
    <source>
        <dbReference type="EMBL" id="KMZ68882.1"/>
    </source>
</evidence>
<dbReference type="STRING" id="29655.A0A0K9PKV9"/>
<dbReference type="OMA" id="HAGCESW"/>
<dbReference type="Gene3D" id="1.10.3430.10">
    <property type="entry name" value="Ammonium transporter AmtB like domains"/>
    <property type="match status" value="1"/>
</dbReference>
<keyword evidence="7" id="KW-0924">Ammonia transport</keyword>
<dbReference type="GO" id="GO:0008519">
    <property type="term" value="F:ammonium channel activity"/>
    <property type="evidence" value="ECO:0007669"/>
    <property type="project" value="InterPro"/>
</dbReference>
<keyword evidence="6 8" id="KW-0472">Membrane</keyword>
<comment type="similarity">
    <text evidence="2">Belongs to the ammonia transporter channel (TC 1.A.11.2) family.</text>
</comment>
<sequence>MLGGGGVEPWAAIIVGVVGAPVLIGWNKAADMFKYDDPLEAAQLHAGCESWGVVSLVCSQTRSS</sequence>
<gene>
    <name evidence="10" type="ORF">ZOSMA_228G00140</name>
</gene>
<evidence type="ECO:0000256" key="4">
    <source>
        <dbReference type="ARBA" id="ARBA00022692"/>
    </source>
</evidence>
<keyword evidence="4 8" id="KW-0812">Transmembrane</keyword>
<dbReference type="InterPro" id="IPR024041">
    <property type="entry name" value="NH4_transpt_AmtB-like_dom"/>
</dbReference>
<proteinExistence type="inferred from homology"/>
<protein>
    <recommendedName>
        <fullName evidence="9">Ammonium transporter AmtB-like domain-containing protein</fullName>
    </recommendedName>
</protein>
<evidence type="ECO:0000256" key="1">
    <source>
        <dbReference type="ARBA" id="ARBA00004141"/>
    </source>
</evidence>
<name>A0A0K9PKV9_ZOSMR</name>
<evidence type="ECO:0000256" key="6">
    <source>
        <dbReference type="ARBA" id="ARBA00023136"/>
    </source>
</evidence>
<reference evidence="11" key="1">
    <citation type="journal article" date="2016" name="Nature">
        <title>The genome of the seagrass Zostera marina reveals angiosperm adaptation to the sea.</title>
        <authorList>
            <person name="Olsen J.L."/>
            <person name="Rouze P."/>
            <person name="Verhelst B."/>
            <person name="Lin Y.-C."/>
            <person name="Bayer T."/>
            <person name="Collen J."/>
            <person name="Dattolo E."/>
            <person name="De Paoli E."/>
            <person name="Dittami S."/>
            <person name="Maumus F."/>
            <person name="Michel G."/>
            <person name="Kersting A."/>
            <person name="Lauritano C."/>
            <person name="Lohaus R."/>
            <person name="Toepel M."/>
            <person name="Tonon T."/>
            <person name="Vanneste K."/>
            <person name="Amirebrahimi M."/>
            <person name="Brakel J."/>
            <person name="Bostroem C."/>
            <person name="Chovatia M."/>
            <person name="Grimwood J."/>
            <person name="Jenkins J.W."/>
            <person name="Jueterbock A."/>
            <person name="Mraz A."/>
            <person name="Stam W.T."/>
            <person name="Tice H."/>
            <person name="Bornberg-Bauer E."/>
            <person name="Green P.J."/>
            <person name="Pearson G.A."/>
            <person name="Procaccini G."/>
            <person name="Duarte C.M."/>
            <person name="Schmutz J."/>
            <person name="Reusch T.B.H."/>
            <person name="Van de Peer Y."/>
        </authorList>
    </citation>
    <scope>NUCLEOTIDE SEQUENCE [LARGE SCALE GENOMIC DNA]</scope>
    <source>
        <strain evidence="11">cv. Finnish</strain>
    </source>
</reference>
<evidence type="ECO:0000256" key="7">
    <source>
        <dbReference type="ARBA" id="ARBA00023177"/>
    </source>
</evidence>
<evidence type="ECO:0000256" key="8">
    <source>
        <dbReference type="SAM" id="Phobius"/>
    </source>
</evidence>
<dbReference type="EMBL" id="LFYR01000809">
    <property type="protein sequence ID" value="KMZ68882.1"/>
    <property type="molecule type" value="Genomic_DNA"/>
</dbReference>
<dbReference type="InterPro" id="IPR029020">
    <property type="entry name" value="Ammonium/urea_transptr"/>
</dbReference>
<keyword evidence="11" id="KW-1185">Reference proteome</keyword>
<keyword evidence="5 8" id="KW-1133">Transmembrane helix</keyword>
<organism evidence="10 11">
    <name type="scientific">Zostera marina</name>
    <name type="common">Eelgrass</name>
    <dbReference type="NCBI Taxonomy" id="29655"/>
    <lineage>
        <taxon>Eukaryota</taxon>
        <taxon>Viridiplantae</taxon>
        <taxon>Streptophyta</taxon>
        <taxon>Embryophyta</taxon>
        <taxon>Tracheophyta</taxon>
        <taxon>Spermatophyta</taxon>
        <taxon>Magnoliopsida</taxon>
        <taxon>Liliopsida</taxon>
        <taxon>Zosteraceae</taxon>
        <taxon>Zostera</taxon>
    </lineage>
</organism>
<dbReference type="PANTHER" id="PTHR11730">
    <property type="entry name" value="AMMONIUM TRANSPORTER"/>
    <property type="match status" value="1"/>
</dbReference>
<dbReference type="OrthoDB" id="534912at2759"/>
<dbReference type="SUPFAM" id="SSF111352">
    <property type="entry name" value="Ammonium transporter"/>
    <property type="match status" value="1"/>
</dbReference>
<evidence type="ECO:0000256" key="5">
    <source>
        <dbReference type="ARBA" id="ARBA00022989"/>
    </source>
</evidence>
<accession>A0A0K9PKV9</accession>
<dbReference type="GO" id="GO:0016020">
    <property type="term" value="C:membrane"/>
    <property type="evidence" value="ECO:0007669"/>
    <property type="project" value="UniProtKB-SubCell"/>
</dbReference>
<dbReference type="Pfam" id="PF00909">
    <property type="entry name" value="Ammonium_transp"/>
    <property type="match status" value="1"/>
</dbReference>
<feature type="transmembrane region" description="Helical" evidence="8">
    <location>
        <begin position="6"/>
        <end position="26"/>
    </location>
</feature>
<dbReference type="Proteomes" id="UP000036987">
    <property type="component" value="Unassembled WGS sequence"/>
</dbReference>
<evidence type="ECO:0000313" key="11">
    <source>
        <dbReference type="Proteomes" id="UP000036987"/>
    </source>
</evidence>
<evidence type="ECO:0000256" key="3">
    <source>
        <dbReference type="ARBA" id="ARBA00022448"/>
    </source>
</evidence>
<comment type="subcellular location">
    <subcellularLocation>
        <location evidence="1">Membrane</location>
        <topology evidence="1">Multi-pass membrane protein</topology>
    </subcellularLocation>
</comment>